<dbReference type="RefSeq" id="WP_136854312.1">
    <property type="nucleotide sequence ID" value="NZ_SWCI01000014.1"/>
</dbReference>
<keyword evidence="5" id="KW-1185">Reference proteome</keyword>
<keyword evidence="1" id="KW-0812">Transmembrane</keyword>
<comment type="caution">
    <text evidence="4">The sequence shown here is derived from an EMBL/GenBank/DDBJ whole genome shotgun (WGS) entry which is preliminary data.</text>
</comment>
<dbReference type="InterPro" id="IPR000160">
    <property type="entry name" value="GGDEF_dom"/>
</dbReference>
<dbReference type="InterPro" id="IPR050706">
    <property type="entry name" value="Cyclic-di-GMP_PDE-like"/>
</dbReference>
<feature type="transmembrane region" description="Helical" evidence="1">
    <location>
        <begin position="90"/>
        <end position="122"/>
    </location>
</feature>
<dbReference type="PANTHER" id="PTHR33121:SF79">
    <property type="entry name" value="CYCLIC DI-GMP PHOSPHODIESTERASE PDED-RELATED"/>
    <property type="match status" value="1"/>
</dbReference>
<protein>
    <submittedName>
        <fullName evidence="4">EAL domain-containing protein</fullName>
    </submittedName>
</protein>
<dbReference type="InterPro" id="IPR029787">
    <property type="entry name" value="Nucleotide_cyclase"/>
</dbReference>
<dbReference type="SMART" id="SM00267">
    <property type="entry name" value="GGDEF"/>
    <property type="match status" value="1"/>
</dbReference>
<keyword evidence="1" id="KW-1133">Transmembrane helix</keyword>
<dbReference type="PROSITE" id="PS50887">
    <property type="entry name" value="GGDEF"/>
    <property type="match status" value="1"/>
</dbReference>
<evidence type="ECO:0000313" key="4">
    <source>
        <dbReference type="EMBL" id="TKB47356.1"/>
    </source>
</evidence>
<accession>A0A4U1B9X2</accession>
<dbReference type="Gene3D" id="3.20.20.450">
    <property type="entry name" value="EAL domain"/>
    <property type="match status" value="1"/>
</dbReference>
<gene>
    <name evidence="4" type="ORF">FCL40_16025</name>
</gene>
<feature type="domain" description="EAL" evidence="2">
    <location>
        <begin position="340"/>
        <end position="599"/>
    </location>
</feature>
<dbReference type="NCBIfam" id="TIGR00254">
    <property type="entry name" value="GGDEF"/>
    <property type="match status" value="1"/>
</dbReference>
<dbReference type="CDD" id="cd01948">
    <property type="entry name" value="EAL"/>
    <property type="match status" value="1"/>
</dbReference>
<organism evidence="4 5">
    <name type="scientific">Ferrimonas sediminicola</name>
    <dbReference type="NCBI Taxonomy" id="2569538"/>
    <lineage>
        <taxon>Bacteria</taxon>
        <taxon>Pseudomonadati</taxon>
        <taxon>Pseudomonadota</taxon>
        <taxon>Gammaproteobacteria</taxon>
        <taxon>Alteromonadales</taxon>
        <taxon>Ferrimonadaceae</taxon>
        <taxon>Ferrimonas</taxon>
    </lineage>
</organism>
<feature type="transmembrane region" description="Helical" evidence="1">
    <location>
        <begin position="12"/>
        <end position="32"/>
    </location>
</feature>
<proteinExistence type="predicted"/>
<dbReference type="Pfam" id="PF00990">
    <property type="entry name" value="GGDEF"/>
    <property type="match status" value="1"/>
</dbReference>
<keyword evidence="1" id="KW-0472">Membrane</keyword>
<dbReference type="Proteomes" id="UP000305674">
    <property type="component" value="Unassembled WGS sequence"/>
</dbReference>
<dbReference type="SUPFAM" id="SSF55073">
    <property type="entry name" value="Nucleotide cyclase"/>
    <property type="match status" value="1"/>
</dbReference>
<dbReference type="PANTHER" id="PTHR33121">
    <property type="entry name" value="CYCLIC DI-GMP PHOSPHODIESTERASE PDEF"/>
    <property type="match status" value="1"/>
</dbReference>
<sequence length="612" mass="67621">MHLYQPYSPTVVQSLHWVSLAAAVGFGLFHLVTGFSPLVGWLEIIAAPFLLFSLVRSHRSGELDRRALLAFTLIMMMALVIFTRDHGFSGLAFVFPVVAGLFYLMSIFAAGLLGGAFTLLMFAVGAHSVDGDMLLRFGVSVLITYCFIWFLVLGQAQSLTRLNRSYLTDPLTGLANRRAMDKWLTGHPAAAPLCLFQLNIHQFKSINQRYGRATGDALLQQLAHRLKTLPQQLGTEALIGQGDALLARTSGDEFVLGLPIGAGHCRRSVADAIHQRLTGTYQVFDHQLMLSLTLGYSRSDDASASDKLQQANMATIQGKATQPGLCYEFSQALAQEMEQEAEILQGLKRAINLGAFELKYMPIHGLATPWCSGAEVLVRSTLPELAGIGPDRFIPVAEKYGLIYELDLWIIQRCFAEVQLLSGSRPEESRDLRLALNISSMQLNNPKLASAILSLASRYDIDLNRIDLELTETALVSHSAEGMKMLTELRDNGIKVVLDDFGTGFTAFSQLQHYPIDRLKIDRSFVSQLGLQNAEQTRSLVDVILRVAAIYEIPVTAEGVETREQEEYLMKRGCHHFQGYLYSPPVPLNQLLARRRSLMAETLGLSADGADD</sequence>
<dbReference type="AlphaFoldDB" id="A0A4U1B9X2"/>
<evidence type="ECO:0000259" key="3">
    <source>
        <dbReference type="PROSITE" id="PS50887"/>
    </source>
</evidence>
<dbReference type="CDD" id="cd01949">
    <property type="entry name" value="GGDEF"/>
    <property type="match status" value="1"/>
</dbReference>
<dbReference type="OrthoDB" id="9804951at2"/>
<name>A0A4U1B9X2_9GAMM</name>
<evidence type="ECO:0000259" key="2">
    <source>
        <dbReference type="PROSITE" id="PS50883"/>
    </source>
</evidence>
<feature type="transmembrane region" description="Helical" evidence="1">
    <location>
        <begin position="67"/>
        <end position="84"/>
    </location>
</feature>
<dbReference type="PROSITE" id="PS50883">
    <property type="entry name" value="EAL"/>
    <property type="match status" value="1"/>
</dbReference>
<dbReference type="SUPFAM" id="SSF141868">
    <property type="entry name" value="EAL domain-like"/>
    <property type="match status" value="1"/>
</dbReference>
<dbReference type="GO" id="GO:0071111">
    <property type="term" value="F:cyclic-guanylate-specific phosphodiesterase activity"/>
    <property type="evidence" value="ECO:0007669"/>
    <property type="project" value="InterPro"/>
</dbReference>
<feature type="transmembrane region" description="Helical" evidence="1">
    <location>
        <begin position="134"/>
        <end position="154"/>
    </location>
</feature>
<dbReference type="InterPro" id="IPR043128">
    <property type="entry name" value="Rev_trsase/Diguanyl_cyclase"/>
</dbReference>
<feature type="domain" description="GGDEF" evidence="3">
    <location>
        <begin position="191"/>
        <end position="332"/>
    </location>
</feature>
<evidence type="ECO:0000313" key="5">
    <source>
        <dbReference type="Proteomes" id="UP000305674"/>
    </source>
</evidence>
<dbReference type="Pfam" id="PF00563">
    <property type="entry name" value="EAL"/>
    <property type="match status" value="1"/>
</dbReference>
<evidence type="ECO:0000256" key="1">
    <source>
        <dbReference type="SAM" id="Phobius"/>
    </source>
</evidence>
<dbReference type="InterPro" id="IPR001633">
    <property type="entry name" value="EAL_dom"/>
</dbReference>
<feature type="transmembrane region" description="Helical" evidence="1">
    <location>
        <begin position="38"/>
        <end position="55"/>
    </location>
</feature>
<reference evidence="4 5" key="1">
    <citation type="submission" date="2019-04" db="EMBL/GenBank/DDBJ databases">
        <authorList>
            <person name="Hwang J.C."/>
        </authorList>
    </citation>
    <scope>NUCLEOTIDE SEQUENCE [LARGE SCALE GENOMIC DNA]</scope>
    <source>
        <strain evidence="4 5">IMCC35001</strain>
    </source>
</reference>
<dbReference type="EMBL" id="SWCI01000014">
    <property type="protein sequence ID" value="TKB47356.1"/>
    <property type="molecule type" value="Genomic_DNA"/>
</dbReference>
<dbReference type="SMART" id="SM00052">
    <property type="entry name" value="EAL"/>
    <property type="match status" value="1"/>
</dbReference>
<dbReference type="InterPro" id="IPR035919">
    <property type="entry name" value="EAL_sf"/>
</dbReference>
<dbReference type="Gene3D" id="3.30.70.270">
    <property type="match status" value="1"/>
</dbReference>